<organism evidence="1">
    <name type="scientific">Ralstonia pickettii (strain 12D)</name>
    <dbReference type="NCBI Taxonomy" id="428406"/>
    <lineage>
        <taxon>Bacteria</taxon>
        <taxon>Pseudomonadati</taxon>
        <taxon>Pseudomonadota</taxon>
        <taxon>Betaproteobacteria</taxon>
        <taxon>Burkholderiales</taxon>
        <taxon>Burkholderiaceae</taxon>
        <taxon>Ralstonia</taxon>
    </lineage>
</organism>
<evidence type="ECO:0000313" key="1">
    <source>
        <dbReference type="EMBL" id="ACS63603.1"/>
    </source>
</evidence>
<dbReference type="EMBL" id="CP001644">
    <property type="protein sequence ID" value="ACS63603.1"/>
    <property type="molecule type" value="Genomic_DNA"/>
</dbReference>
<dbReference type="HOGENOM" id="CLU_3256805_0_0_4"/>
<accession>C6BCB9</accession>
<proteinExistence type="predicted"/>
<sequence>MLLPLKAIPLSQRYDNGAGLAVVRVFVPGLRITSASFPLPVI</sequence>
<protein>
    <submittedName>
        <fullName evidence="1">Uncharacterized protein</fullName>
    </submittedName>
</protein>
<gene>
    <name evidence="1" type="ordered locus">Rpic12D_2329</name>
</gene>
<dbReference type="KEGG" id="rpf:Rpic12D_2329"/>
<reference evidence="1" key="1">
    <citation type="submission" date="2009-06" db="EMBL/GenBank/DDBJ databases">
        <title>Complete sequence chromosome 1 of Ralstonia pickettii 12D.</title>
        <authorList>
            <consortium name="US DOE Joint Genome Institute"/>
            <person name="Lucas S."/>
            <person name="Copeland A."/>
            <person name="Lapidus A."/>
            <person name="Glavina del Rio T."/>
            <person name="Dalin E."/>
            <person name="Tice H."/>
            <person name="Bruce D."/>
            <person name="Goodwin L."/>
            <person name="Pitluck S."/>
            <person name="Sims D."/>
            <person name="Meincke L."/>
            <person name="Brettin T."/>
            <person name="Detter J.C."/>
            <person name="Han C."/>
            <person name="Larimer F."/>
            <person name="Land M."/>
            <person name="Hauser L."/>
            <person name="Kyrpides N."/>
            <person name="Ovchinnikova G."/>
            <person name="Marsh T."/>
            <person name="Richardson P."/>
        </authorList>
    </citation>
    <scope>NUCLEOTIDE SEQUENCE [LARGE SCALE GENOMIC DNA]</scope>
    <source>
        <strain evidence="1">12D</strain>
    </source>
</reference>
<name>C6BCB9_RALP1</name>
<dbReference type="AlphaFoldDB" id="C6BCB9"/>